<dbReference type="AlphaFoldDB" id="A0A1L9SSX4"/>
<dbReference type="Proteomes" id="UP000184188">
    <property type="component" value="Unassembled WGS sequence"/>
</dbReference>
<organism evidence="1 2">
    <name type="scientific">Penicilliopsis zonata CBS 506.65</name>
    <dbReference type="NCBI Taxonomy" id="1073090"/>
    <lineage>
        <taxon>Eukaryota</taxon>
        <taxon>Fungi</taxon>
        <taxon>Dikarya</taxon>
        <taxon>Ascomycota</taxon>
        <taxon>Pezizomycotina</taxon>
        <taxon>Eurotiomycetes</taxon>
        <taxon>Eurotiomycetidae</taxon>
        <taxon>Eurotiales</taxon>
        <taxon>Aspergillaceae</taxon>
        <taxon>Penicilliopsis</taxon>
    </lineage>
</organism>
<sequence>MNRRGYRILAIDLHRESSSPTDPDQARQPTQDFALHGVLARLVDSDHRALGINDEPFRLIPFHGTSLGAVNKNQIGFPRQATSSFPLSSRLHGTGSLRQTTSSFPLASPTQTIVPCEWTMNRSVLFLFMAPRWAQSTRKSDLSDRRPSFSLSSRRIRSYCLGNER</sequence>
<dbReference type="RefSeq" id="XP_022584711.1">
    <property type="nucleotide sequence ID" value="XM_022721050.1"/>
</dbReference>
<evidence type="ECO:0000313" key="1">
    <source>
        <dbReference type="EMBL" id="OJJ50201.1"/>
    </source>
</evidence>
<reference evidence="2" key="1">
    <citation type="journal article" date="2017" name="Genome Biol.">
        <title>Comparative genomics reveals high biological diversity and specific adaptations in the industrially and medically important fungal genus Aspergillus.</title>
        <authorList>
            <person name="de Vries R.P."/>
            <person name="Riley R."/>
            <person name="Wiebenga A."/>
            <person name="Aguilar-Osorio G."/>
            <person name="Amillis S."/>
            <person name="Uchima C.A."/>
            <person name="Anderluh G."/>
            <person name="Asadollahi M."/>
            <person name="Askin M."/>
            <person name="Barry K."/>
            <person name="Battaglia E."/>
            <person name="Bayram O."/>
            <person name="Benocci T."/>
            <person name="Braus-Stromeyer S.A."/>
            <person name="Caldana C."/>
            <person name="Canovas D."/>
            <person name="Cerqueira G.C."/>
            <person name="Chen F."/>
            <person name="Chen W."/>
            <person name="Choi C."/>
            <person name="Clum A."/>
            <person name="Dos Santos R.A."/>
            <person name="Damasio A.R."/>
            <person name="Diallinas G."/>
            <person name="Emri T."/>
            <person name="Fekete E."/>
            <person name="Flipphi M."/>
            <person name="Freyberg S."/>
            <person name="Gallo A."/>
            <person name="Gournas C."/>
            <person name="Habgood R."/>
            <person name="Hainaut M."/>
            <person name="Harispe M.L."/>
            <person name="Henrissat B."/>
            <person name="Hilden K.S."/>
            <person name="Hope R."/>
            <person name="Hossain A."/>
            <person name="Karabika E."/>
            <person name="Karaffa L."/>
            <person name="Karanyi Z."/>
            <person name="Krasevec N."/>
            <person name="Kuo A."/>
            <person name="Kusch H."/>
            <person name="LaButti K."/>
            <person name="Lagendijk E.L."/>
            <person name="Lapidus A."/>
            <person name="Levasseur A."/>
            <person name="Lindquist E."/>
            <person name="Lipzen A."/>
            <person name="Logrieco A.F."/>
            <person name="MacCabe A."/>
            <person name="Maekelae M.R."/>
            <person name="Malavazi I."/>
            <person name="Melin P."/>
            <person name="Meyer V."/>
            <person name="Mielnichuk N."/>
            <person name="Miskei M."/>
            <person name="Molnar A.P."/>
            <person name="Mule G."/>
            <person name="Ngan C.Y."/>
            <person name="Orejas M."/>
            <person name="Orosz E."/>
            <person name="Ouedraogo J.P."/>
            <person name="Overkamp K.M."/>
            <person name="Park H.-S."/>
            <person name="Perrone G."/>
            <person name="Piumi F."/>
            <person name="Punt P.J."/>
            <person name="Ram A.F."/>
            <person name="Ramon A."/>
            <person name="Rauscher S."/>
            <person name="Record E."/>
            <person name="Riano-Pachon D.M."/>
            <person name="Robert V."/>
            <person name="Roehrig J."/>
            <person name="Ruller R."/>
            <person name="Salamov A."/>
            <person name="Salih N.S."/>
            <person name="Samson R.A."/>
            <person name="Sandor E."/>
            <person name="Sanguinetti M."/>
            <person name="Schuetze T."/>
            <person name="Sepcic K."/>
            <person name="Shelest E."/>
            <person name="Sherlock G."/>
            <person name="Sophianopoulou V."/>
            <person name="Squina F.M."/>
            <person name="Sun H."/>
            <person name="Susca A."/>
            <person name="Todd R.B."/>
            <person name="Tsang A."/>
            <person name="Unkles S.E."/>
            <person name="van de Wiele N."/>
            <person name="van Rossen-Uffink D."/>
            <person name="Oliveira J.V."/>
            <person name="Vesth T.C."/>
            <person name="Visser J."/>
            <person name="Yu J.-H."/>
            <person name="Zhou M."/>
            <person name="Andersen M.R."/>
            <person name="Archer D.B."/>
            <person name="Baker S.E."/>
            <person name="Benoit I."/>
            <person name="Brakhage A.A."/>
            <person name="Braus G.H."/>
            <person name="Fischer R."/>
            <person name="Frisvad J.C."/>
            <person name="Goldman G.H."/>
            <person name="Houbraken J."/>
            <person name="Oakley B."/>
            <person name="Pocsi I."/>
            <person name="Scazzocchio C."/>
            <person name="Seiboth B."/>
            <person name="vanKuyk P.A."/>
            <person name="Wortman J."/>
            <person name="Dyer P.S."/>
            <person name="Grigoriev I.V."/>
        </authorList>
    </citation>
    <scope>NUCLEOTIDE SEQUENCE [LARGE SCALE GENOMIC DNA]</scope>
    <source>
        <strain evidence="2">CBS 506.65</strain>
    </source>
</reference>
<evidence type="ECO:0000313" key="2">
    <source>
        <dbReference type="Proteomes" id="UP000184188"/>
    </source>
</evidence>
<dbReference type="GeneID" id="34607515"/>
<accession>A0A1L9SSX4</accession>
<dbReference type="EMBL" id="KV878337">
    <property type="protein sequence ID" value="OJJ50201.1"/>
    <property type="molecule type" value="Genomic_DNA"/>
</dbReference>
<dbReference type="VEuPathDB" id="FungiDB:ASPZODRAFT_1130721"/>
<protein>
    <submittedName>
        <fullName evidence="1">Uncharacterized protein</fullName>
    </submittedName>
</protein>
<proteinExistence type="predicted"/>
<name>A0A1L9SSX4_9EURO</name>
<keyword evidence="2" id="KW-1185">Reference proteome</keyword>
<gene>
    <name evidence="1" type="ORF">ASPZODRAFT_1130721</name>
</gene>